<dbReference type="Gene3D" id="3.30.1360.120">
    <property type="entry name" value="Probable tRNA modification gtpase trme, domain 1"/>
    <property type="match status" value="1"/>
</dbReference>
<keyword evidence="9" id="KW-1185">Reference proteome</keyword>
<dbReference type="GO" id="GO:0008483">
    <property type="term" value="F:transaminase activity"/>
    <property type="evidence" value="ECO:0007669"/>
    <property type="project" value="UniProtKB-KW"/>
</dbReference>
<dbReference type="RefSeq" id="WP_166173641.1">
    <property type="nucleotide sequence ID" value="NZ_CP045119.1"/>
</dbReference>
<evidence type="ECO:0000313" key="8">
    <source>
        <dbReference type="EMBL" id="QIN81866.1"/>
    </source>
</evidence>
<dbReference type="PIRSF" id="PIRSF006487">
    <property type="entry name" value="GcvT"/>
    <property type="match status" value="1"/>
</dbReference>
<organism evidence="8 9">
    <name type="scientific">Rubrobacter tropicus</name>
    <dbReference type="NCBI Taxonomy" id="2653851"/>
    <lineage>
        <taxon>Bacteria</taxon>
        <taxon>Bacillati</taxon>
        <taxon>Actinomycetota</taxon>
        <taxon>Rubrobacteria</taxon>
        <taxon>Rubrobacterales</taxon>
        <taxon>Rubrobacteraceae</taxon>
        <taxon>Rubrobacter</taxon>
    </lineage>
</organism>
<gene>
    <name evidence="8" type="ORF">GBA63_03835</name>
</gene>
<protein>
    <submittedName>
        <fullName evidence="8">Aminomethyl transferase family protein</fullName>
    </submittedName>
</protein>
<dbReference type="InterPro" id="IPR027266">
    <property type="entry name" value="TrmE/GcvT-like"/>
</dbReference>
<accession>A0A6G8Q5Y1</accession>
<dbReference type="Pfam" id="PF08669">
    <property type="entry name" value="GCV_T_C"/>
    <property type="match status" value="1"/>
</dbReference>
<proteinExistence type="inferred from homology"/>
<dbReference type="SUPFAM" id="SSF101790">
    <property type="entry name" value="Aminomethyltransferase beta-barrel domain"/>
    <property type="match status" value="1"/>
</dbReference>
<dbReference type="InterPro" id="IPR029043">
    <property type="entry name" value="GcvT/YgfZ_C"/>
</dbReference>
<dbReference type="InterPro" id="IPR028896">
    <property type="entry name" value="GcvT/YgfZ/DmdA"/>
</dbReference>
<feature type="region of interest" description="Disordered" evidence="5">
    <location>
        <begin position="382"/>
        <end position="431"/>
    </location>
</feature>
<evidence type="ECO:0000313" key="9">
    <source>
        <dbReference type="Proteomes" id="UP000501452"/>
    </source>
</evidence>
<dbReference type="Proteomes" id="UP000501452">
    <property type="component" value="Chromosome"/>
</dbReference>
<dbReference type="AlphaFoldDB" id="A0A6G8Q5Y1"/>
<feature type="binding site" evidence="4">
    <location>
        <position position="199"/>
    </location>
    <ligand>
        <name>substrate</name>
    </ligand>
</feature>
<dbReference type="InterPro" id="IPR013977">
    <property type="entry name" value="GcvT_C"/>
</dbReference>
<evidence type="ECO:0000256" key="3">
    <source>
        <dbReference type="ARBA" id="ARBA00022679"/>
    </source>
</evidence>
<reference evidence="8 9" key="1">
    <citation type="submission" date="2019-10" db="EMBL/GenBank/DDBJ databases">
        <title>Rubrobacter sp nov SCSIO 52090 isolated from a deep-sea sediment in the South China Sea.</title>
        <authorList>
            <person name="Chen R.W."/>
        </authorList>
    </citation>
    <scope>NUCLEOTIDE SEQUENCE [LARGE SCALE GENOMIC DNA]</scope>
    <source>
        <strain evidence="8 9">SCSIO 52909</strain>
    </source>
</reference>
<dbReference type="KEGG" id="rub:GBA63_03835"/>
<keyword evidence="3 8" id="KW-0808">Transferase</keyword>
<dbReference type="SUPFAM" id="SSF103025">
    <property type="entry name" value="Folate-binding domain"/>
    <property type="match status" value="1"/>
</dbReference>
<evidence type="ECO:0000256" key="2">
    <source>
        <dbReference type="ARBA" id="ARBA00022576"/>
    </source>
</evidence>
<evidence type="ECO:0000259" key="6">
    <source>
        <dbReference type="Pfam" id="PF01571"/>
    </source>
</evidence>
<keyword evidence="2" id="KW-0032">Aminotransferase</keyword>
<sequence>MTERRTPLYDFHLRSARNVVRGGGGFMFPASYTSPVEEHLNVRRNVGMQDLSTMGEVDIKGPGAERLVRRLLVNEVQDMEPGQLRYSTMCNERGGIVDDVTVYKFDDEHFMIVASSGPRLKTFRWISDHARGASAYATDVTAAVALPVVQGPRSRGFLKSLVDDVDLDGLRFFRFAPCRIGEVELLVSRSGYTGELGYELYTPADQAGVLWEFLLEKGREFDLRPYGVEAMQSLRIEKSLPLYGPDISEDDTPFHVGLSRWIRFGKRDFVGREALLRLQERGLERRWVGLTLESAVPAASGAKVHGVGDVATFREMIETGAEAGEYEDAVMPGERQVGRVTSSAMGHTVGRMLAMAYVDTAHSWPGNNLIVEVNGRPVPAKVSPTPFFDPENARVRSGPTEDGHRPGPASRAVAGTRPGAPGRSTNGGPGS</sequence>
<dbReference type="EMBL" id="CP045119">
    <property type="protein sequence ID" value="QIN81866.1"/>
    <property type="molecule type" value="Genomic_DNA"/>
</dbReference>
<evidence type="ECO:0000259" key="7">
    <source>
        <dbReference type="Pfam" id="PF08669"/>
    </source>
</evidence>
<feature type="domain" description="GCVT N-terminal" evidence="6">
    <location>
        <begin position="21"/>
        <end position="266"/>
    </location>
</feature>
<name>A0A6G8Q5Y1_9ACTN</name>
<dbReference type="InterPro" id="IPR006222">
    <property type="entry name" value="GCVT_N"/>
</dbReference>
<comment type="similarity">
    <text evidence="1">Belongs to the GcvT family.</text>
</comment>
<evidence type="ECO:0000256" key="4">
    <source>
        <dbReference type="PIRSR" id="PIRSR006487-1"/>
    </source>
</evidence>
<evidence type="ECO:0000256" key="5">
    <source>
        <dbReference type="SAM" id="MobiDB-lite"/>
    </source>
</evidence>
<feature type="compositionally biased region" description="Basic and acidic residues" evidence="5">
    <location>
        <begin position="391"/>
        <end position="405"/>
    </location>
</feature>
<dbReference type="Pfam" id="PF01571">
    <property type="entry name" value="GCV_T"/>
    <property type="match status" value="1"/>
</dbReference>
<feature type="domain" description="Aminomethyltransferase C-terminal" evidence="7">
    <location>
        <begin position="325"/>
        <end position="389"/>
    </location>
</feature>
<dbReference type="FunFam" id="3.30.70.1400:FF:000001">
    <property type="entry name" value="Aminomethyltransferase"/>
    <property type="match status" value="1"/>
</dbReference>
<dbReference type="PANTHER" id="PTHR43757">
    <property type="entry name" value="AMINOMETHYLTRANSFERASE"/>
    <property type="match status" value="1"/>
</dbReference>
<evidence type="ECO:0000256" key="1">
    <source>
        <dbReference type="ARBA" id="ARBA00008609"/>
    </source>
</evidence>
<dbReference type="PANTHER" id="PTHR43757:SF2">
    <property type="entry name" value="AMINOMETHYLTRANSFERASE, MITOCHONDRIAL"/>
    <property type="match status" value="1"/>
</dbReference>